<evidence type="ECO:0000256" key="2">
    <source>
        <dbReference type="SAM" id="MobiDB-lite"/>
    </source>
</evidence>
<feature type="compositionally biased region" description="Low complexity" evidence="2">
    <location>
        <begin position="249"/>
        <end position="258"/>
    </location>
</feature>
<keyword evidence="1" id="KW-0175">Coiled coil</keyword>
<feature type="coiled-coil region" evidence="1">
    <location>
        <begin position="42"/>
        <end position="101"/>
    </location>
</feature>
<dbReference type="EMBL" id="CAICTM010000752">
    <property type="protein sequence ID" value="CAB9516006.1"/>
    <property type="molecule type" value="Genomic_DNA"/>
</dbReference>
<reference evidence="3" key="1">
    <citation type="submission" date="2020-06" db="EMBL/GenBank/DDBJ databases">
        <authorList>
            <consortium name="Plant Systems Biology data submission"/>
        </authorList>
    </citation>
    <scope>NUCLEOTIDE SEQUENCE</scope>
    <source>
        <strain evidence="3">D6</strain>
    </source>
</reference>
<dbReference type="Proteomes" id="UP001153069">
    <property type="component" value="Unassembled WGS sequence"/>
</dbReference>
<sequence>MMNRMHSSAASGKAKRFQEQIHTIQQITDRHRRSKELHEKESASIQKHIHELKETRKRLTQEKQQIQLDLAKFNNEETWLNEQCKRLIRQKEEDKKALVESANEWSECELEETKKKREFCHMMKQSTDEHERLLRQMEATRMMSLVCPETVDYLVQEMPTEAIDGGVFTVEIGERLREASNDFLLATEELDKLKTARDSMLKHVGRWQEYALSKGYTEQELEHQEGAWKGTESDGDSHHHDRIDGNPQNNNNDDNLNLFYGTNDGSAGSFPGEAETGGMQGGAQNDVMEFDYEELIE</sequence>
<protein>
    <submittedName>
        <fullName evidence="3">Uncharacterized protein</fullName>
    </submittedName>
</protein>
<gene>
    <name evidence="3" type="ORF">SEMRO_753_G197470.1</name>
</gene>
<dbReference type="AlphaFoldDB" id="A0A9N8E775"/>
<feature type="region of interest" description="Disordered" evidence="2">
    <location>
        <begin position="221"/>
        <end position="285"/>
    </location>
</feature>
<evidence type="ECO:0000313" key="4">
    <source>
        <dbReference type="Proteomes" id="UP001153069"/>
    </source>
</evidence>
<keyword evidence="4" id="KW-1185">Reference proteome</keyword>
<name>A0A9N8E775_9STRA</name>
<organism evidence="3 4">
    <name type="scientific">Seminavis robusta</name>
    <dbReference type="NCBI Taxonomy" id="568900"/>
    <lineage>
        <taxon>Eukaryota</taxon>
        <taxon>Sar</taxon>
        <taxon>Stramenopiles</taxon>
        <taxon>Ochrophyta</taxon>
        <taxon>Bacillariophyta</taxon>
        <taxon>Bacillariophyceae</taxon>
        <taxon>Bacillariophycidae</taxon>
        <taxon>Naviculales</taxon>
        <taxon>Naviculaceae</taxon>
        <taxon>Seminavis</taxon>
    </lineage>
</organism>
<comment type="caution">
    <text evidence="3">The sequence shown here is derived from an EMBL/GenBank/DDBJ whole genome shotgun (WGS) entry which is preliminary data.</text>
</comment>
<accession>A0A9N8E775</accession>
<evidence type="ECO:0000256" key="1">
    <source>
        <dbReference type="SAM" id="Coils"/>
    </source>
</evidence>
<feature type="compositionally biased region" description="Basic and acidic residues" evidence="2">
    <location>
        <begin position="221"/>
        <end position="244"/>
    </location>
</feature>
<proteinExistence type="predicted"/>
<evidence type="ECO:0000313" key="3">
    <source>
        <dbReference type="EMBL" id="CAB9516006.1"/>
    </source>
</evidence>